<dbReference type="InterPro" id="IPR010349">
    <property type="entry name" value="Asparaginase_II"/>
</dbReference>
<dbReference type="AlphaFoldDB" id="A0A6J4PU12"/>
<evidence type="ECO:0000313" key="1">
    <source>
        <dbReference type="EMBL" id="CAA9426070.1"/>
    </source>
</evidence>
<name>A0A6J4PU12_9BACT</name>
<dbReference type="Pfam" id="PF06089">
    <property type="entry name" value="Asparaginase_II"/>
    <property type="match status" value="1"/>
</dbReference>
<sequence length="342" mass="37013">MESEILAKAIRGEIVESVHRGHLIVVSGAGKTIYSLGNPETVTFWRSSAKSFQAIPFLTSGAAERFGFSELEIALACGSHSGEAIHIEIAAKMLEKIGLGEADLRCGTHPPFDEKRAAEMSRTGEQPTQLHNNCSGKHAAMLAYAKHAGADLETYEKMENPVQQAILDCVAEFSDIPKDRIKIGIDGCAAPNFAVPISAMAKSFARLVFPPKTFDDETREACRRVVSATLSCPEMIGGTDRLDTMIMQSARGRIVSKIGAEGVYSAGVLPSPRWKTGLGIAFKIEDGDDKRARAVVLIELLKQLEILDAETLKDFSPLPIKNRRGDTVGRVVADFQIEIASS</sequence>
<evidence type="ECO:0008006" key="2">
    <source>
        <dbReference type="Google" id="ProtNLM"/>
    </source>
</evidence>
<reference evidence="1" key="1">
    <citation type="submission" date="2020-02" db="EMBL/GenBank/DDBJ databases">
        <authorList>
            <person name="Meier V. D."/>
        </authorList>
    </citation>
    <scope>NUCLEOTIDE SEQUENCE</scope>
    <source>
        <strain evidence="1">AVDCRST_MAG74</strain>
    </source>
</reference>
<dbReference type="PANTHER" id="PTHR42110">
    <property type="entry name" value="L-ASPARAGINASE, PUTATIVE (AFU_ORTHOLOGUE AFUA_3G11890)-RELATED"/>
    <property type="match status" value="1"/>
</dbReference>
<proteinExistence type="predicted"/>
<dbReference type="PANTHER" id="PTHR42110:SF1">
    <property type="entry name" value="L-ASPARAGINASE, PUTATIVE (AFU_ORTHOLOGUE AFUA_3G11890)-RELATED"/>
    <property type="match status" value="1"/>
</dbReference>
<organism evidence="1">
    <name type="scientific">uncultured Pyrinomonadaceae bacterium</name>
    <dbReference type="NCBI Taxonomy" id="2283094"/>
    <lineage>
        <taxon>Bacteria</taxon>
        <taxon>Pseudomonadati</taxon>
        <taxon>Acidobacteriota</taxon>
        <taxon>Blastocatellia</taxon>
        <taxon>Blastocatellales</taxon>
        <taxon>Pyrinomonadaceae</taxon>
        <taxon>environmental samples</taxon>
    </lineage>
</organism>
<accession>A0A6J4PU12</accession>
<dbReference type="EMBL" id="CADCUR010000287">
    <property type="protein sequence ID" value="CAA9426070.1"/>
    <property type="molecule type" value="Genomic_DNA"/>
</dbReference>
<gene>
    <name evidence="1" type="ORF">AVDCRST_MAG74-3342</name>
</gene>
<protein>
    <recommendedName>
        <fullName evidence="2">Asparaginase</fullName>
    </recommendedName>
</protein>